<feature type="non-terminal residue" evidence="2">
    <location>
        <position position="1"/>
    </location>
</feature>
<dbReference type="OrthoDB" id="2447685at2759"/>
<keyword evidence="3" id="KW-1185">Reference proteome</keyword>
<dbReference type="Proteomes" id="UP000789342">
    <property type="component" value="Unassembled WGS sequence"/>
</dbReference>
<name>A0A9N9J628_9GLOM</name>
<evidence type="ECO:0000313" key="2">
    <source>
        <dbReference type="EMBL" id="CAG8764696.1"/>
    </source>
</evidence>
<protein>
    <submittedName>
        <fullName evidence="2">6112_t:CDS:1</fullName>
    </submittedName>
</protein>
<feature type="domain" description="Tf2-1-like SH3-like" evidence="1">
    <location>
        <begin position="1"/>
        <end position="54"/>
    </location>
</feature>
<sequence>GDQVLLSLKNINDPVDRNRPTRKLTPRFAGPYTISKVISETAYKLELPPAMKIHP</sequence>
<reference evidence="2" key="1">
    <citation type="submission" date="2021-06" db="EMBL/GenBank/DDBJ databases">
        <authorList>
            <person name="Kallberg Y."/>
            <person name="Tangrot J."/>
            <person name="Rosling A."/>
        </authorList>
    </citation>
    <scope>NUCLEOTIDE SEQUENCE</scope>
    <source>
        <strain evidence="2">CL551</strain>
    </source>
</reference>
<organism evidence="2 3">
    <name type="scientific">Acaulospora morrowiae</name>
    <dbReference type="NCBI Taxonomy" id="94023"/>
    <lineage>
        <taxon>Eukaryota</taxon>
        <taxon>Fungi</taxon>
        <taxon>Fungi incertae sedis</taxon>
        <taxon>Mucoromycota</taxon>
        <taxon>Glomeromycotina</taxon>
        <taxon>Glomeromycetes</taxon>
        <taxon>Diversisporales</taxon>
        <taxon>Acaulosporaceae</taxon>
        <taxon>Acaulospora</taxon>
    </lineage>
</organism>
<dbReference type="AlphaFoldDB" id="A0A9N9J628"/>
<evidence type="ECO:0000313" key="3">
    <source>
        <dbReference type="Proteomes" id="UP000789342"/>
    </source>
</evidence>
<dbReference type="InterPro" id="IPR056924">
    <property type="entry name" value="SH3_Tf2-1"/>
</dbReference>
<comment type="caution">
    <text evidence="2">The sequence shown here is derived from an EMBL/GenBank/DDBJ whole genome shotgun (WGS) entry which is preliminary data.</text>
</comment>
<accession>A0A9N9J628</accession>
<gene>
    <name evidence="2" type="ORF">AMORRO_LOCUS16175</name>
</gene>
<feature type="non-terminal residue" evidence="2">
    <location>
        <position position="55"/>
    </location>
</feature>
<dbReference type="EMBL" id="CAJVPV010042883">
    <property type="protein sequence ID" value="CAG8764696.1"/>
    <property type="molecule type" value="Genomic_DNA"/>
</dbReference>
<dbReference type="Pfam" id="PF24626">
    <property type="entry name" value="SH3_Tf2-1"/>
    <property type="match status" value="1"/>
</dbReference>
<evidence type="ECO:0000259" key="1">
    <source>
        <dbReference type="Pfam" id="PF24626"/>
    </source>
</evidence>
<proteinExistence type="predicted"/>